<sequence length="151" mass="16139">MLRGVPTTARLLGLLALAPFVWGIATHFSPDLTAWGAARLGPRFVAPYVQLFFGSAMLCFFCGALWGNAGRAGGALGVAALILAIVPVVWAYVVNGSGPVSDSMNLIFGFAGLTLLDLAFAYWRLVPSWWLRLRLPMAIVIIGSLAVEVYL</sequence>
<keyword evidence="1" id="KW-0472">Membrane</keyword>
<dbReference type="Pfam" id="PF11911">
    <property type="entry name" value="DUF3429"/>
    <property type="match status" value="1"/>
</dbReference>
<feature type="transmembrane region" description="Helical" evidence="1">
    <location>
        <begin position="47"/>
        <end position="67"/>
    </location>
</feature>
<dbReference type="AlphaFoldDB" id="A0A8J3H6R5"/>
<dbReference type="Proteomes" id="UP000611500">
    <property type="component" value="Unassembled WGS sequence"/>
</dbReference>
<evidence type="ECO:0000313" key="2">
    <source>
        <dbReference type="EMBL" id="GHG86112.1"/>
    </source>
</evidence>
<dbReference type="InterPro" id="IPR021836">
    <property type="entry name" value="DUF3429"/>
</dbReference>
<feature type="transmembrane region" description="Helical" evidence="1">
    <location>
        <begin position="106"/>
        <end position="126"/>
    </location>
</feature>
<name>A0A8J3H6R5_9RHOB</name>
<feature type="transmembrane region" description="Helical" evidence="1">
    <location>
        <begin position="133"/>
        <end position="150"/>
    </location>
</feature>
<reference evidence="2" key="2">
    <citation type="submission" date="2020-09" db="EMBL/GenBank/DDBJ databases">
        <authorList>
            <person name="Sun Q."/>
            <person name="Zhou Y."/>
        </authorList>
    </citation>
    <scope>NUCLEOTIDE SEQUENCE</scope>
    <source>
        <strain evidence="2">CGMCC 1.7081</strain>
    </source>
</reference>
<accession>A0A8J3H6R5</accession>
<protein>
    <submittedName>
        <fullName evidence="2">Membrane protein</fullName>
    </submittedName>
</protein>
<dbReference type="RefSeq" id="WP_028092660.1">
    <property type="nucleotide sequence ID" value="NZ_BNAP01000003.1"/>
</dbReference>
<feature type="transmembrane region" description="Helical" evidence="1">
    <location>
        <begin position="74"/>
        <end position="94"/>
    </location>
</feature>
<comment type="caution">
    <text evidence="2">The sequence shown here is derived from an EMBL/GenBank/DDBJ whole genome shotgun (WGS) entry which is preliminary data.</text>
</comment>
<reference evidence="2" key="1">
    <citation type="journal article" date="2014" name="Int. J. Syst. Evol. Microbiol.">
        <title>Complete genome sequence of Corynebacterium casei LMG S-19264T (=DSM 44701T), isolated from a smear-ripened cheese.</title>
        <authorList>
            <consortium name="US DOE Joint Genome Institute (JGI-PGF)"/>
            <person name="Walter F."/>
            <person name="Albersmeier A."/>
            <person name="Kalinowski J."/>
            <person name="Ruckert C."/>
        </authorList>
    </citation>
    <scope>NUCLEOTIDE SEQUENCE</scope>
    <source>
        <strain evidence="2">CGMCC 1.7081</strain>
    </source>
</reference>
<organism evidence="2 3">
    <name type="scientific">Pseudodonghicola xiamenensis</name>
    <dbReference type="NCBI Taxonomy" id="337702"/>
    <lineage>
        <taxon>Bacteria</taxon>
        <taxon>Pseudomonadati</taxon>
        <taxon>Pseudomonadota</taxon>
        <taxon>Alphaproteobacteria</taxon>
        <taxon>Rhodobacterales</taxon>
        <taxon>Paracoccaceae</taxon>
        <taxon>Pseudodonghicola</taxon>
    </lineage>
</organism>
<proteinExistence type="predicted"/>
<keyword evidence="3" id="KW-1185">Reference proteome</keyword>
<evidence type="ECO:0000256" key="1">
    <source>
        <dbReference type="SAM" id="Phobius"/>
    </source>
</evidence>
<keyword evidence="1" id="KW-0812">Transmembrane</keyword>
<dbReference type="EMBL" id="BNAP01000003">
    <property type="protein sequence ID" value="GHG86112.1"/>
    <property type="molecule type" value="Genomic_DNA"/>
</dbReference>
<keyword evidence="1" id="KW-1133">Transmembrane helix</keyword>
<evidence type="ECO:0000313" key="3">
    <source>
        <dbReference type="Proteomes" id="UP000611500"/>
    </source>
</evidence>
<gene>
    <name evidence="2" type="ORF">GCM10010961_13800</name>
</gene>